<dbReference type="PROSITE" id="PS51257">
    <property type="entry name" value="PROKAR_LIPOPROTEIN"/>
    <property type="match status" value="1"/>
</dbReference>
<evidence type="ECO:0000256" key="1">
    <source>
        <dbReference type="SAM" id="Phobius"/>
    </source>
</evidence>
<gene>
    <name evidence="2" type="ORF">FK220_003395</name>
</gene>
<reference evidence="2" key="2">
    <citation type="submission" date="2020-03" db="EMBL/GenBank/DDBJ databases">
        <title>Flavobacteriaceae bacterium strain TP-CH-4, a member of the family Flavobacteriaceae isolated from a deep-sea seamount.</title>
        <authorList>
            <person name="Zhang D.-C."/>
        </authorList>
    </citation>
    <scope>NUCLEOTIDE SEQUENCE</scope>
    <source>
        <strain evidence="2">TP-CH-4</strain>
    </source>
</reference>
<dbReference type="EMBL" id="VIKU02000001">
    <property type="protein sequence ID" value="NHF58369.1"/>
    <property type="molecule type" value="Genomic_DNA"/>
</dbReference>
<evidence type="ECO:0000313" key="2">
    <source>
        <dbReference type="EMBL" id="NHF58369.1"/>
    </source>
</evidence>
<accession>A0A967E5R2</accession>
<proteinExistence type="predicted"/>
<name>A0A967E5R2_9FLAO</name>
<keyword evidence="1" id="KW-0472">Membrane</keyword>
<evidence type="ECO:0000313" key="3">
    <source>
        <dbReference type="Proteomes" id="UP000707206"/>
    </source>
</evidence>
<keyword evidence="1" id="KW-0812">Transmembrane</keyword>
<feature type="transmembrane region" description="Helical" evidence="1">
    <location>
        <begin position="7"/>
        <end position="33"/>
    </location>
</feature>
<keyword evidence="1" id="KW-1133">Transmembrane helix</keyword>
<keyword evidence="3" id="KW-1185">Reference proteome</keyword>
<dbReference type="AlphaFoldDB" id="A0A967E5R2"/>
<dbReference type="Proteomes" id="UP000707206">
    <property type="component" value="Unassembled WGS sequence"/>
</dbReference>
<sequence length="337" mass="36638">MKANVKAVVGGSCILLKSTLTLIGMLLLVLWAASCSKDDDGPSLPTETLDTQIEAVELMALSYQSFAKAEEDGYAVLSEFNPSPYVPQMGYHYTNRALLDATFEMDKPEILLYVPNEMGVLELVGVEYAVPEALSATPPEGFLGDEDVWELNPNVAGGAWTLHVWVVMDNPNGVFAPSNPNVPSSDPYIKAQEEALKKQLETVTEVALPYQDFSKAEEDGYAVLSEFNPSPYVPYMGYHYTNGNLLDGVFELEKPEILLYVPDEAGNLELVGVEYAVPEALSPNPPEGFIGDADEWELNPNVAGGAWTLHVWVVLENPDGVFAPMNSMVPASDPSAD</sequence>
<organism evidence="2 3">
    <name type="scientific">Pelagihabitans pacificus</name>
    <dbReference type="NCBI Taxonomy" id="2696054"/>
    <lineage>
        <taxon>Bacteria</taxon>
        <taxon>Pseudomonadati</taxon>
        <taxon>Bacteroidota</taxon>
        <taxon>Flavobacteriia</taxon>
        <taxon>Flavobacteriales</taxon>
        <taxon>Flavobacteriaceae</taxon>
        <taxon>Pelagihabitans</taxon>
    </lineage>
</organism>
<protein>
    <submittedName>
        <fullName evidence="2">Uncharacterized protein</fullName>
    </submittedName>
</protein>
<comment type="caution">
    <text evidence="2">The sequence shown here is derived from an EMBL/GenBank/DDBJ whole genome shotgun (WGS) entry which is preliminary data.</text>
</comment>
<reference evidence="2" key="1">
    <citation type="submission" date="2019-07" db="EMBL/GenBank/DDBJ databases">
        <authorList>
            <person name="De-Chao Zhang Q."/>
        </authorList>
    </citation>
    <scope>NUCLEOTIDE SEQUENCE</scope>
    <source>
        <strain evidence="2">TP-CH-4</strain>
    </source>
</reference>
<dbReference type="RefSeq" id="WP_152572866.1">
    <property type="nucleotide sequence ID" value="NZ_VIKU02000001.1"/>
</dbReference>